<name>A0A0A6P781_9GAMM</name>
<sequence length="520" mass="56688">MGIPYDEALKSYQQDKEHTLPEMNELLGNYHPDYYQDSVVELQIGANRGDPCHSQLAEMLHADARIDEADLAGTSITETNILVIGGGGAGCAAALTAARNGAKVILATKLRLGDSNTVMAEGGIQASIEPDDTPQAHYNDTLKAGHNKANKKLVATMVMEAPDVIRWLIQEGMQFDQNEFGDLLTRRPGGASADRIVYYRDYTGLEMMRVLREAVYNTNIEVWDHSPVVELLSSETGHCAGAVVYSLEKHAYKIIKAQAVILATGGIGRMHINGFPTTNHFGATGDGLVLAYRLGAKLRDLDSFQYHPTSLAYPSKIAGSLITEGVRSAGVQLLNGVGERFVDELKPRDYISAAILRECAEGRGVQVDEKTVGVWLDTPNLELRKPGLMKERFPKLFHLAKQGKIDPTKIPLLVYPALHYQNGGVVIDENGQTTVPDLYCVGEVSGGIHGRNRIMGNALLEIICFGRRAGALAAQNIIAHGHKKSGIEHLSKLRRDLSRANLPMDVKSPMLFPACANFEL</sequence>
<comment type="caution">
    <text evidence="6">The sequence shown here is derived from an EMBL/GenBank/DDBJ whole genome shotgun (WGS) entry which is preliminary data.</text>
</comment>
<keyword evidence="7" id="KW-1185">Reference proteome</keyword>
<dbReference type="PRINTS" id="PR00411">
    <property type="entry name" value="PNDRDTASEI"/>
</dbReference>
<dbReference type="InterPro" id="IPR036188">
    <property type="entry name" value="FAD/NAD-bd_sf"/>
</dbReference>
<dbReference type="UniPathway" id="UPA00253">
    <property type="reaction ID" value="UER00326"/>
</dbReference>
<dbReference type="AlphaFoldDB" id="A0A0A6P781"/>
<dbReference type="InterPro" id="IPR030664">
    <property type="entry name" value="SdhA/FrdA/AprA"/>
</dbReference>
<dbReference type="Pfam" id="PF00890">
    <property type="entry name" value="FAD_binding_2"/>
    <property type="match status" value="1"/>
</dbReference>
<dbReference type="Gene3D" id="3.50.50.60">
    <property type="entry name" value="FAD/NAD(P)-binding domain"/>
    <property type="match status" value="1"/>
</dbReference>
<proteinExistence type="predicted"/>
<evidence type="ECO:0000256" key="3">
    <source>
        <dbReference type="ARBA" id="ARBA00023002"/>
    </source>
</evidence>
<evidence type="ECO:0000313" key="6">
    <source>
        <dbReference type="EMBL" id="KHD06638.1"/>
    </source>
</evidence>
<dbReference type="PANTHER" id="PTHR11632:SF51">
    <property type="entry name" value="SUCCINATE DEHYDROGENASE [UBIQUINONE] FLAVOPROTEIN SUBUNIT, MITOCHONDRIAL"/>
    <property type="match status" value="1"/>
</dbReference>
<keyword evidence="2" id="KW-0285">Flavoprotein</keyword>
<protein>
    <submittedName>
        <fullName evidence="6">L-aspartate oxidase</fullName>
    </submittedName>
</protein>
<dbReference type="SUPFAM" id="SSF51905">
    <property type="entry name" value="FAD/NAD(P)-binding domain"/>
    <property type="match status" value="1"/>
</dbReference>
<dbReference type="PANTHER" id="PTHR11632">
    <property type="entry name" value="SUCCINATE DEHYDROGENASE 2 FLAVOPROTEIN SUBUNIT"/>
    <property type="match status" value="1"/>
</dbReference>
<keyword evidence="3" id="KW-0560">Oxidoreductase</keyword>
<evidence type="ECO:0000256" key="1">
    <source>
        <dbReference type="ARBA" id="ARBA00001974"/>
    </source>
</evidence>
<gene>
    <name evidence="6" type="ORF">PN36_26575</name>
</gene>
<dbReference type="EMBL" id="JSZA02000157">
    <property type="protein sequence ID" value="KHD06638.1"/>
    <property type="molecule type" value="Genomic_DNA"/>
</dbReference>
<comment type="cofactor">
    <cofactor evidence="1">
        <name>FAD</name>
        <dbReference type="ChEBI" id="CHEBI:57692"/>
    </cofactor>
</comment>
<evidence type="ECO:0000313" key="7">
    <source>
        <dbReference type="Proteomes" id="UP000030428"/>
    </source>
</evidence>
<evidence type="ECO:0000256" key="4">
    <source>
        <dbReference type="PIRSR" id="PIRSR630664-50"/>
    </source>
</evidence>
<dbReference type="GO" id="GO:0009435">
    <property type="term" value="P:NAD+ biosynthetic process"/>
    <property type="evidence" value="ECO:0007669"/>
    <property type="project" value="UniProtKB-UniPathway"/>
</dbReference>
<feature type="domain" description="FAD-dependent oxidoreductase 2 FAD-binding" evidence="5">
    <location>
        <begin position="81"/>
        <end position="459"/>
    </location>
</feature>
<evidence type="ECO:0000256" key="2">
    <source>
        <dbReference type="ARBA" id="ARBA00022630"/>
    </source>
</evidence>
<feature type="active site" description="Proton acceptor" evidence="4">
    <location>
        <position position="348"/>
    </location>
</feature>
<organism evidence="6 7">
    <name type="scientific">Candidatus Thiomargarita nelsonii</name>
    <dbReference type="NCBI Taxonomy" id="1003181"/>
    <lineage>
        <taxon>Bacteria</taxon>
        <taxon>Pseudomonadati</taxon>
        <taxon>Pseudomonadota</taxon>
        <taxon>Gammaproteobacteria</taxon>
        <taxon>Thiotrichales</taxon>
        <taxon>Thiotrichaceae</taxon>
        <taxon>Thiomargarita</taxon>
    </lineage>
</organism>
<dbReference type="Gene3D" id="3.90.700.10">
    <property type="entry name" value="Succinate dehydrogenase/fumarate reductase flavoprotein, catalytic domain"/>
    <property type="match status" value="1"/>
</dbReference>
<dbReference type="InterPro" id="IPR027477">
    <property type="entry name" value="Succ_DH/fumarate_Rdtase_cat_sf"/>
</dbReference>
<evidence type="ECO:0000259" key="5">
    <source>
        <dbReference type="Pfam" id="PF00890"/>
    </source>
</evidence>
<accession>A0A0A6P781</accession>
<dbReference type="InterPro" id="IPR003953">
    <property type="entry name" value="FAD-dep_OxRdtase_2_FAD-bd"/>
</dbReference>
<dbReference type="Proteomes" id="UP000030428">
    <property type="component" value="Unassembled WGS sequence"/>
</dbReference>
<dbReference type="PRINTS" id="PR00368">
    <property type="entry name" value="FADPNR"/>
</dbReference>
<dbReference type="GO" id="GO:0016491">
    <property type="term" value="F:oxidoreductase activity"/>
    <property type="evidence" value="ECO:0007669"/>
    <property type="project" value="UniProtKB-KW"/>
</dbReference>
<reference evidence="6 7" key="1">
    <citation type="journal article" date="2016" name="Front. Microbiol.">
        <title>Single-Cell (Meta-)Genomics of a Dimorphic Candidatus Thiomargarita nelsonii Reveals Genomic Plasticity.</title>
        <authorList>
            <person name="Flood B.E."/>
            <person name="Fliss P."/>
            <person name="Jones D.S."/>
            <person name="Dick G.J."/>
            <person name="Jain S."/>
            <person name="Kaster A.K."/>
            <person name="Winkel M."/>
            <person name="Mussmann M."/>
            <person name="Bailey J."/>
        </authorList>
    </citation>
    <scope>NUCLEOTIDE SEQUENCE [LARGE SCALE GENOMIC DNA]</scope>
    <source>
        <strain evidence="6">Hydrate Ridge</strain>
    </source>
</reference>
<dbReference type="SUPFAM" id="SSF56425">
    <property type="entry name" value="Succinate dehydrogenase/fumarate reductase flavoprotein, catalytic domain"/>
    <property type="match status" value="1"/>
</dbReference>